<name>A0A3D8VBX2_9GAMM</name>
<organism evidence="2 3">
    <name type="scientific">Lysobacter soli</name>
    <dbReference type="NCBI Taxonomy" id="453783"/>
    <lineage>
        <taxon>Bacteria</taxon>
        <taxon>Pseudomonadati</taxon>
        <taxon>Pseudomonadota</taxon>
        <taxon>Gammaproteobacteria</taxon>
        <taxon>Lysobacterales</taxon>
        <taxon>Lysobacteraceae</taxon>
        <taxon>Lysobacter</taxon>
    </lineage>
</organism>
<gene>
    <name evidence="2" type="ORF">DX912_13130</name>
</gene>
<dbReference type="Proteomes" id="UP000256829">
    <property type="component" value="Unassembled WGS sequence"/>
</dbReference>
<keyword evidence="1" id="KW-0812">Transmembrane</keyword>
<dbReference type="Pfam" id="PF16137">
    <property type="entry name" value="DUF4845"/>
    <property type="match status" value="1"/>
</dbReference>
<dbReference type="AlphaFoldDB" id="A0A3D8VBX2"/>
<keyword evidence="1" id="KW-1133">Transmembrane helix</keyword>
<keyword evidence="3" id="KW-1185">Reference proteome</keyword>
<evidence type="ECO:0000313" key="2">
    <source>
        <dbReference type="EMBL" id="RDY66491.1"/>
    </source>
</evidence>
<reference evidence="2 3" key="1">
    <citation type="submission" date="2018-08" db="EMBL/GenBank/DDBJ databases">
        <title>Lysobacter soli KCTC 22011, whole genome shotgun sequence.</title>
        <authorList>
            <person name="Zhang X."/>
            <person name="Feng G."/>
            <person name="Zhu H."/>
        </authorList>
    </citation>
    <scope>NUCLEOTIDE SEQUENCE [LARGE SCALE GENOMIC DNA]</scope>
    <source>
        <strain evidence="2 3">KCTC 22011</strain>
    </source>
</reference>
<keyword evidence="1" id="KW-0472">Membrane</keyword>
<dbReference type="InterPro" id="IPR032314">
    <property type="entry name" value="DUF4845"/>
</dbReference>
<comment type="caution">
    <text evidence="2">The sequence shown here is derived from an EMBL/GenBank/DDBJ whole genome shotgun (WGS) entry which is preliminary data.</text>
</comment>
<dbReference type="EMBL" id="QTJR01000009">
    <property type="protein sequence ID" value="RDY66491.1"/>
    <property type="molecule type" value="Genomic_DNA"/>
</dbReference>
<sequence>MKRTQSGMTLIGFILVLAVVGVFVYMGMKVIPMYSEYFAVKQALKQMSQESGVSQQDPKRIKDGFFRRLYISYADNVKPANVKLERRGAGYVMTVDYEVRRPLIANFDIVGHFNAEQVLSRNAGDD</sequence>
<evidence type="ECO:0000313" key="3">
    <source>
        <dbReference type="Proteomes" id="UP000256829"/>
    </source>
</evidence>
<proteinExistence type="predicted"/>
<accession>A0A3D8VBX2</accession>
<evidence type="ECO:0000256" key="1">
    <source>
        <dbReference type="SAM" id="Phobius"/>
    </source>
</evidence>
<feature type="transmembrane region" description="Helical" evidence="1">
    <location>
        <begin position="7"/>
        <end position="28"/>
    </location>
</feature>
<protein>
    <submittedName>
        <fullName evidence="2">DUF4845 domain-containing protein</fullName>
    </submittedName>
</protein>